<comment type="caution">
    <text evidence="1">The sequence shown here is derived from an EMBL/GenBank/DDBJ whole genome shotgun (WGS) entry which is preliminary data.</text>
</comment>
<evidence type="ECO:0000313" key="2">
    <source>
        <dbReference type="Proteomes" id="UP000325315"/>
    </source>
</evidence>
<reference evidence="2" key="1">
    <citation type="journal article" date="2019" name="Plant Biotechnol. J.">
        <title>Genome sequencing of the Australian wild diploid species Gossypium australe highlights disease resistance and delayed gland morphogenesis.</title>
        <authorList>
            <person name="Cai Y."/>
            <person name="Cai X."/>
            <person name="Wang Q."/>
            <person name="Wang P."/>
            <person name="Zhang Y."/>
            <person name="Cai C."/>
            <person name="Xu Y."/>
            <person name="Wang K."/>
            <person name="Zhou Z."/>
            <person name="Wang C."/>
            <person name="Geng S."/>
            <person name="Li B."/>
            <person name="Dong Q."/>
            <person name="Hou Y."/>
            <person name="Wang H."/>
            <person name="Ai P."/>
            <person name="Liu Z."/>
            <person name="Yi F."/>
            <person name="Sun M."/>
            <person name="An G."/>
            <person name="Cheng J."/>
            <person name="Zhang Y."/>
            <person name="Shi Q."/>
            <person name="Xie Y."/>
            <person name="Shi X."/>
            <person name="Chang Y."/>
            <person name="Huang F."/>
            <person name="Chen Y."/>
            <person name="Hong S."/>
            <person name="Mi L."/>
            <person name="Sun Q."/>
            <person name="Zhang L."/>
            <person name="Zhou B."/>
            <person name="Peng R."/>
            <person name="Zhang X."/>
            <person name="Liu F."/>
        </authorList>
    </citation>
    <scope>NUCLEOTIDE SEQUENCE [LARGE SCALE GENOMIC DNA]</scope>
    <source>
        <strain evidence="2">cv. PA1801</strain>
    </source>
</reference>
<proteinExistence type="predicted"/>
<accession>A0A5B6VAU0</accession>
<dbReference type="Proteomes" id="UP000325315">
    <property type="component" value="Unassembled WGS sequence"/>
</dbReference>
<sequence length="90" mass="10524">MMFQMLQAMGQFSGMPIEDPHLHLRYLFRCTKVKAIPIFVEGHSTSVTEFIATWFNEYMARISRMFLMKYFQSSNNAKLQNEITVFSTTG</sequence>
<organism evidence="1 2">
    <name type="scientific">Gossypium australe</name>
    <dbReference type="NCBI Taxonomy" id="47621"/>
    <lineage>
        <taxon>Eukaryota</taxon>
        <taxon>Viridiplantae</taxon>
        <taxon>Streptophyta</taxon>
        <taxon>Embryophyta</taxon>
        <taxon>Tracheophyta</taxon>
        <taxon>Spermatophyta</taxon>
        <taxon>Magnoliopsida</taxon>
        <taxon>eudicotyledons</taxon>
        <taxon>Gunneridae</taxon>
        <taxon>Pentapetalae</taxon>
        <taxon>rosids</taxon>
        <taxon>malvids</taxon>
        <taxon>Malvales</taxon>
        <taxon>Malvaceae</taxon>
        <taxon>Malvoideae</taxon>
        <taxon>Gossypium</taxon>
    </lineage>
</organism>
<protein>
    <submittedName>
        <fullName evidence="1">Uncharacterized protein</fullName>
    </submittedName>
</protein>
<keyword evidence="2" id="KW-1185">Reference proteome</keyword>
<dbReference type="AlphaFoldDB" id="A0A5B6VAU0"/>
<gene>
    <name evidence="1" type="ORF">EPI10_001409</name>
</gene>
<name>A0A5B6VAU0_9ROSI</name>
<dbReference type="EMBL" id="SMMG02000007">
    <property type="protein sequence ID" value="KAA3466310.1"/>
    <property type="molecule type" value="Genomic_DNA"/>
</dbReference>
<dbReference type="OrthoDB" id="999762at2759"/>
<evidence type="ECO:0000313" key="1">
    <source>
        <dbReference type="EMBL" id="KAA3466310.1"/>
    </source>
</evidence>